<feature type="coiled-coil region" evidence="1">
    <location>
        <begin position="281"/>
        <end position="308"/>
    </location>
</feature>
<keyword evidence="1" id="KW-0175">Coiled coil</keyword>
<proteinExistence type="predicted"/>
<name>A0A9P2G5I8_CLOBO</name>
<comment type="caution">
    <text evidence="2">The sequence shown here is derived from an EMBL/GenBank/DDBJ whole genome shotgun (WGS) entry which is preliminary data.</text>
</comment>
<dbReference type="EMBL" id="ACSJ01000016">
    <property type="protein sequence ID" value="EES90364.1"/>
    <property type="molecule type" value="Genomic_DNA"/>
</dbReference>
<evidence type="ECO:0000313" key="2">
    <source>
        <dbReference type="EMBL" id="EES90364.1"/>
    </source>
</evidence>
<reference evidence="2 3" key="1">
    <citation type="submission" date="2009-10" db="EMBL/GenBank/DDBJ databases">
        <authorList>
            <person name="Shrivastava S."/>
            <person name="Brinkac L.B."/>
            <person name="Brown J.L."/>
            <person name="Bruce D.B."/>
            <person name="Detter C."/>
            <person name="Green L.D."/>
            <person name="Munk C.A."/>
            <person name="Rogers Y.C."/>
            <person name="Tapia R."/>
            <person name="Saunders E.S."/>
            <person name="Sims D.R."/>
            <person name="Smith L.A."/>
            <person name="Smith T.J."/>
            <person name="Sutton G."/>
            <person name="Brettin T."/>
        </authorList>
    </citation>
    <scope>NUCLEOTIDE SEQUENCE [LARGE SCALE GENOMIC DNA]</scope>
    <source>
        <strain evidence="3">D str. 1873</strain>
    </source>
</reference>
<protein>
    <submittedName>
        <fullName evidence="2">Uncharacterized protein</fullName>
    </submittedName>
</protein>
<dbReference type="AlphaFoldDB" id="A0A9P2G5I8"/>
<evidence type="ECO:0000313" key="3">
    <source>
        <dbReference type="Proteomes" id="UP000006160"/>
    </source>
</evidence>
<sequence>MAFRKPRENKIGGKFLVEGLTHEGKSWFGLTFPKIGAIDSEAGLAFEEGKDIEINGKKYNNLKFVDTTSDLDTLEEDLDAIMDGEIEIETLLIDSETKFYNTIDIGATEVEERKARANGKNLDARSKWGRVKNIVMKLQQAKITLSAQGKHVVSTAQAKEITDDKTQKVIGYKPDVHKSLPFDYDVILRFFAETDKKTNERKFYAEVLKDRTHVTKVGDIIENCTYDVWKPYFDKRNQSGSKLETNFSKDLNNSISGVLNRAEQSEQLAKEFRKLVTSEELKGESEKQQLIKNKLKELKIEVKNIELTDSKILQELISYIKTLI</sequence>
<dbReference type="Pfam" id="PF13479">
    <property type="entry name" value="AAA_24"/>
    <property type="match status" value="1"/>
</dbReference>
<dbReference type="Proteomes" id="UP000006160">
    <property type="component" value="Unassembled WGS sequence"/>
</dbReference>
<gene>
    <name evidence="2" type="ORF">CLG_B2211</name>
</gene>
<accession>A0A9P2G5I8</accession>
<organism evidence="2 3">
    <name type="scientific">Clostridium botulinum D str. 1873</name>
    <dbReference type="NCBI Taxonomy" id="592027"/>
    <lineage>
        <taxon>Bacteria</taxon>
        <taxon>Bacillati</taxon>
        <taxon>Bacillota</taxon>
        <taxon>Clostridia</taxon>
        <taxon>Eubacteriales</taxon>
        <taxon>Clostridiaceae</taxon>
        <taxon>Clostridium</taxon>
    </lineage>
</organism>
<evidence type="ECO:0000256" key="1">
    <source>
        <dbReference type="SAM" id="Coils"/>
    </source>
</evidence>